<gene>
    <name evidence="1" type="ORF">GJA_1851</name>
</gene>
<sequence>MHNESATVLPKQKQGNKRAKVINLQQLERTSWIYPNAS</sequence>
<accession>W0V5G0</accession>
<dbReference type="HOGENOM" id="CLU_3328828_0_0_4"/>
<dbReference type="AlphaFoldDB" id="W0V5G0"/>
<dbReference type="STRING" id="1349767.GJA_1851"/>
<proteinExistence type="predicted"/>
<name>W0V5G0_9BURK</name>
<evidence type="ECO:0000313" key="2">
    <source>
        <dbReference type="Proteomes" id="UP000027604"/>
    </source>
</evidence>
<dbReference type="EMBL" id="HG322949">
    <property type="protein sequence ID" value="CDG82487.1"/>
    <property type="molecule type" value="Genomic_DNA"/>
</dbReference>
<reference evidence="1 2" key="1">
    <citation type="journal article" date="2015" name="Genome Announc.">
        <title>Genome Sequence of Mushroom Soft-Rot Pathogen Janthinobacterium agaricidamnosum.</title>
        <authorList>
            <person name="Graupner K."/>
            <person name="Lackner G."/>
            <person name="Hertweck C."/>
        </authorList>
    </citation>
    <scope>NUCLEOTIDE SEQUENCE [LARGE SCALE GENOMIC DNA]</scope>
    <source>
        <strain evidence="2">NBRC 102515 / DSM 9628</strain>
    </source>
</reference>
<evidence type="ECO:0000313" key="1">
    <source>
        <dbReference type="EMBL" id="CDG82487.1"/>
    </source>
</evidence>
<organism evidence="1 2">
    <name type="scientific">Janthinobacterium agaricidamnosum NBRC 102515 = DSM 9628</name>
    <dbReference type="NCBI Taxonomy" id="1349767"/>
    <lineage>
        <taxon>Bacteria</taxon>
        <taxon>Pseudomonadati</taxon>
        <taxon>Pseudomonadota</taxon>
        <taxon>Betaproteobacteria</taxon>
        <taxon>Burkholderiales</taxon>
        <taxon>Oxalobacteraceae</taxon>
        <taxon>Janthinobacterium</taxon>
    </lineage>
</organism>
<protein>
    <submittedName>
        <fullName evidence="1">Uncharacterized protein</fullName>
    </submittedName>
</protein>
<dbReference type="Proteomes" id="UP000027604">
    <property type="component" value="Chromosome I"/>
</dbReference>
<dbReference type="KEGG" id="jag:GJA_1851"/>
<keyword evidence="2" id="KW-1185">Reference proteome</keyword>